<comment type="catalytic activity">
    <reaction evidence="21">
        <text>DNA(n) + a 2'-deoxyribonucleoside 5'-triphosphate = DNA(n+1) + diphosphate</text>
        <dbReference type="Rhea" id="RHEA:22508"/>
        <dbReference type="Rhea" id="RHEA-COMP:17339"/>
        <dbReference type="Rhea" id="RHEA-COMP:17340"/>
        <dbReference type="ChEBI" id="CHEBI:33019"/>
        <dbReference type="ChEBI" id="CHEBI:61560"/>
        <dbReference type="ChEBI" id="CHEBI:173112"/>
        <dbReference type="EC" id="2.7.7.7"/>
    </reaction>
</comment>
<protein>
    <recommendedName>
        <fullName evidence="5">DNA polymerase beta</fullName>
        <ecNumber evidence="3">2.7.7.7</ecNumber>
        <ecNumber evidence="4">4.2.99.18</ecNumber>
    </recommendedName>
    <alternativeName>
        <fullName evidence="16">5'-deoxyribose-phosphate lyase</fullName>
    </alternativeName>
    <alternativeName>
        <fullName evidence="17">AP lyase</fullName>
    </alternativeName>
</protein>
<comment type="subcellular location">
    <subcellularLocation>
        <location evidence="2">Cytoplasm</location>
    </subcellularLocation>
</comment>
<evidence type="ECO:0000256" key="5">
    <source>
        <dbReference type="ARBA" id="ARBA00020020"/>
    </source>
</evidence>
<evidence type="ECO:0000256" key="6">
    <source>
        <dbReference type="ARBA" id="ARBA00022481"/>
    </source>
</evidence>
<dbReference type="InterPro" id="IPR002008">
    <property type="entry name" value="DNA_pol_X_beta-like"/>
</dbReference>
<keyword evidence="25" id="KW-0269">Exonuclease</keyword>
<dbReference type="PRINTS" id="PR00870">
    <property type="entry name" value="DNAPOLXBETA"/>
</dbReference>
<comment type="cofactor">
    <cofactor evidence="1">
        <name>Mg(2+)</name>
        <dbReference type="ChEBI" id="CHEBI:18420"/>
    </cofactor>
</comment>
<dbReference type="SUPFAM" id="SSF47802">
    <property type="entry name" value="DNA polymerase beta, N-terminal domain-like"/>
    <property type="match status" value="1"/>
</dbReference>
<dbReference type="Gene3D" id="1.10.150.20">
    <property type="entry name" value="5' to 3' exonuclease, C-terminal subdomain"/>
    <property type="match status" value="1"/>
</dbReference>
<dbReference type="CDD" id="cd00141">
    <property type="entry name" value="NT_POLXc"/>
    <property type="match status" value="1"/>
</dbReference>
<dbReference type="NCBIfam" id="NF006375">
    <property type="entry name" value="PRK08609.1"/>
    <property type="match status" value="1"/>
</dbReference>
<dbReference type="SMART" id="SM00278">
    <property type="entry name" value="HhH1"/>
    <property type="match status" value="2"/>
</dbReference>
<dbReference type="InterPro" id="IPR043519">
    <property type="entry name" value="NT_sf"/>
</dbReference>
<dbReference type="PIRSF" id="PIRSF005047">
    <property type="entry name" value="UCP005047_YshC"/>
    <property type="match status" value="1"/>
</dbReference>
<proteinExistence type="predicted"/>
<dbReference type="Pfam" id="PF14791">
    <property type="entry name" value="DNA_pol_B_thumb"/>
    <property type="match status" value="1"/>
</dbReference>
<evidence type="ECO:0000256" key="11">
    <source>
        <dbReference type="ARBA" id="ARBA00022763"/>
    </source>
</evidence>
<evidence type="ECO:0000256" key="1">
    <source>
        <dbReference type="ARBA" id="ARBA00001946"/>
    </source>
</evidence>
<dbReference type="GO" id="GO:0042578">
    <property type="term" value="F:phosphoric ester hydrolase activity"/>
    <property type="evidence" value="ECO:0007669"/>
    <property type="project" value="TreeGrafter"/>
</dbReference>
<keyword evidence="12" id="KW-0832">Ubl conjugation</keyword>
<evidence type="ECO:0000256" key="4">
    <source>
        <dbReference type="ARBA" id="ARBA00012720"/>
    </source>
</evidence>
<comment type="catalytic activity">
    <reaction evidence="19">
        <text>a 5'-end 2'-deoxyribose-2'-deoxyribonucleotide-DNA = (2E,4S)-4-hydroxypenten-2-al-5-phosphate + a 5'-end 5'-phospho-2'-deoxyribonucleoside-DNA + H(+)</text>
        <dbReference type="Rhea" id="RHEA:76255"/>
        <dbReference type="Rhea" id="RHEA-COMP:13180"/>
        <dbReference type="Rhea" id="RHEA-COMP:18657"/>
        <dbReference type="ChEBI" id="CHEBI:15378"/>
        <dbReference type="ChEBI" id="CHEBI:136412"/>
        <dbReference type="ChEBI" id="CHEBI:195194"/>
        <dbReference type="ChEBI" id="CHEBI:195195"/>
    </reaction>
</comment>
<evidence type="ECO:0000256" key="8">
    <source>
        <dbReference type="ARBA" id="ARBA00022679"/>
    </source>
</evidence>
<dbReference type="EMBL" id="QMWP01000078">
    <property type="protein sequence ID" value="RLG70151.1"/>
    <property type="molecule type" value="Genomic_DNA"/>
</dbReference>
<dbReference type="InterPro" id="IPR022311">
    <property type="entry name" value="PolX-like"/>
</dbReference>
<dbReference type="GO" id="GO:0006281">
    <property type="term" value="P:DNA repair"/>
    <property type="evidence" value="ECO:0007669"/>
    <property type="project" value="UniProtKB-KW"/>
</dbReference>
<dbReference type="InterPro" id="IPR047967">
    <property type="entry name" value="PolX_PHP"/>
</dbReference>
<organism evidence="25 26">
    <name type="scientific">Candidatus Iainarchaeum sp</name>
    <dbReference type="NCBI Taxonomy" id="3101447"/>
    <lineage>
        <taxon>Archaea</taxon>
        <taxon>Candidatus Iainarchaeota</taxon>
        <taxon>Candidatus Iainarchaeia</taxon>
        <taxon>Candidatus Iainarchaeales</taxon>
        <taxon>Candidatus Iainarchaeaceae</taxon>
        <taxon>Candidatus Iainarchaeum</taxon>
    </lineage>
</organism>
<dbReference type="Pfam" id="PF14792">
    <property type="entry name" value="DNA_pol_B_palm"/>
    <property type="match status" value="1"/>
</dbReference>
<dbReference type="GO" id="GO:0003677">
    <property type="term" value="F:DNA binding"/>
    <property type="evidence" value="ECO:0007669"/>
    <property type="project" value="InterPro"/>
</dbReference>
<dbReference type="InterPro" id="IPR022312">
    <property type="entry name" value="DNA_pol_X"/>
</dbReference>
<evidence type="ECO:0000256" key="3">
    <source>
        <dbReference type="ARBA" id="ARBA00012417"/>
    </source>
</evidence>
<evidence type="ECO:0000256" key="14">
    <source>
        <dbReference type="ARBA" id="ARBA00023053"/>
    </source>
</evidence>
<evidence type="ECO:0000256" key="17">
    <source>
        <dbReference type="ARBA" id="ARBA00035726"/>
    </source>
</evidence>
<dbReference type="Gene3D" id="1.10.150.110">
    <property type="entry name" value="DNA polymerase beta, N-terminal domain-like"/>
    <property type="match status" value="1"/>
</dbReference>
<keyword evidence="6" id="KW-0488">Methylation</keyword>
<evidence type="ECO:0000313" key="25">
    <source>
        <dbReference type="EMBL" id="RLG70151.1"/>
    </source>
</evidence>
<dbReference type="InterPro" id="IPR010996">
    <property type="entry name" value="HHH_MUS81"/>
</dbReference>
<feature type="domain" description="Polymerase/histidinol phosphatase N-terminal" evidence="23">
    <location>
        <begin position="341"/>
        <end position="420"/>
    </location>
</feature>
<comment type="catalytic activity">
    <reaction evidence="18">
        <text>2'-deoxyribonucleotide-(2'-deoxyribose 5'-phosphate)-2'-deoxyribonucleotide-DNA = a 3'-end 2'-deoxyribonucleotide-(2,3-dehydro-2,3-deoxyribose 5'-phosphate)-DNA + a 5'-end 5'-phospho-2'-deoxyribonucleoside-DNA + H(+)</text>
        <dbReference type="Rhea" id="RHEA:66592"/>
        <dbReference type="Rhea" id="RHEA-COMP:13180"/>
        <dbReference type="Rhea" id="RHEA-COMP:16897"/>
        <dbReference type="Rhea" id="RHEA-COMP:17067"/>
        <dbReference type="ChEBI" id="CHEBI:15378"/>
        <dbReference type="ChEBI" id="CHEBI:136412"/>
        <dbReference type="ChEBI" id="CHEBI:157695"/>
        <dbReference type="ChEBI" id="CHEBI:167181"/>
        <dbReference type="EC" id="4.2.99.18"/>
    </reaction>
</comment>
<keyword evidence="13" id="KW-0239">DNA-directed DNA polymerase</keyword>
<dbReference type="SUPFAM" id="SSF81301">
    <property type="entry name" value="Nucleotidyltransferase"/>
    <property type="match status" value="1"/>
</dbReference>
<name>A0A497JI16_9ARCH</name>
<evidence type="ECO:0000256" key="2">
    <source>
        <dbReference type="ARBA" id="ARBA00004496"/>
    </source>
</evidence>
<evidence type="ECO:0000256" key="10">
    <source>
        <dbReference type="ARBA" id="ARBA00022705"/>
    </source>
</evidence>
<dbReference type="InterPro" id="IPR003141">
    <property type="entry name" value="Pol/His_phosphatase_N"/>
</dbReference>
<dbReference type="InterPro" id="IPR037160">
    <property type="entry name" value="DNA_Pol_thumb_sf"/>
</dbReference>
<dbReference type="Pfam" id="PF02811">
    <property type="entry name" value="PHP"/>
    <property type="match status" value="1"/>
</dbReference>
<keyword evidence="15" id="KW-0234">DNA repair</keyword>
<evidence type="ECO:0000256" key="9">
    <source>
        <dbReference type="ARBA" id="ARBA00022695"/>
    </source>
</evidence>
<keyword evidence="7" id="KW-0237">DNA synthesis</keyword>
<dbReference type="Pfam" id="PF14520">
    <property type="entry name" value="HHH_5"/>
    <property type="match status" value="1"/>
</dbReference>
<dbReference type="SMART" id="SM00483">
    <property type="entry name" value="POLXc"/>
    <property type="match status" value="1"/>
</dbReference>
<comment type="caution">
    <text evidence="25">The sequence shown here is derived from an EMBL/GenBank/DDBJ whole genome shotgun (WGS) entry which is preliminary data.</text>
</comment>
<dbReference type="AlphaFoldDB" id="A0A497JI16"/>
<dbReference type="GO" id="GO:0140078">
    <property type="term" value="F:class I DNA-(apurinic or apyrimidinic site) endonuclease activity"/>
    <property type="evidence" value="ECO:0007669"/>
    <property type="project" value="UniProtKB-EC"/>
</dbReference>
<dbReference type="SUPFAM" id="SSF89550">
    <property type="entry name" value="PHP domain-like"/>
    <property type="match status" value="1"/>
</dbReference>
<dbReference type="Pfam" id="PF14716">
    <property type="entry name" value="HHH_8"/>
    <property type="match status" value="1"/>
</dbReference>
<keyword evidence="25" id="KW-0540">Nuclease</keyword>
<dbReference type="Gene3D" id="3.30.210.10">
    <property type="entry name" value="DNA polymerase, thumb domain"/>
    <property type="match status" value="1"/>
</dbReference>
<dbReference type="Gene3D" id="3.20.20.140">
    <property type="entry name" value="Metal-dependent hydrolases"/>
    <property type="match status" value="1"/>
</dbReference>
<comment type="function">
    <text evidence="20">Repair polymerase that plays a key role in base-excision repair. During this process, the damaged base is excised by specific DNA glycosylases, the DNA backbone is nicked at the abasic site by an apurinic/apyrimidic (AP) endonuclease, and POLB removes 5'-deoxyribose-phosphate from the preincised AP site acting as a 5'-deoxyribose-phosphate lyase (5'-dRP lyase); through its DNA polymerase activity, it adds one nucleotide to the 3' end of the arising single-nucleotide gap. Conducts 'gap-filling' DNA synthesis in a stepwise distributive fashion rather than in a processive fashion as for other DNA polymerases. It is also able to cleave sugar-phosphate bonds 3' to an intact AP site, acting as an AP lyase.</text>
</comment>
<dbReference type="EC" id="2.7.7.7" evidence="3"/>
<dbReference type="InterPro" id="IPR004013">
    <property type="entry name" value="PHP_dom"/>
</dbReference>
<dbReference type="InterPro" id="IPR028207">
    <property type="entry name" value="DNA_pol_B_palm_palm"/>
</dbReference>
<dbReference type="SMART" id="SM00481">
    <property type="entry name" value="POLIIIAc"/>
    <property type="match status" value="1"/>
</dbReference>
<evidence type="ECO:0000256" key="7">
    <source>
        <dbReference type="ARBA" id="ARBA00022634"/>
    </source>
</evidence>
<accession>A0A497JI16</accession>
<dbReference type="GO" id="GO:0003887">
    <property type="term" value="F:DNA-directed DNA polymerase activity"/>
    <property type="evidence" value="ECO:0007669"/>
    <property type="project" value="UniProtKB-KW"/>
</dbReference>
<dbReference type="EC" id="4.2.99.18" evidence="4"/>
<dbReference type="PANTHER" id="PTHR36928">
    <property type="entry name" value="PHOSPHATASE YCDX-RELATED"/>
    <property type="match status" value="1"/>
</dbReference>
<feature type="domain" description="Helix-hairpin-helix DNA-binding motif class 1" evidence="22">
    <location>
        <begin position="53"/>
        <end position="72"/>
    </location>
</feature>
<dbReference type="Proteomes" id="UP000278031">
    <property type="component" value="Unassembled WGS sequence"/>
</dbReference>
<dbReference type="GO" id="GO:0005829">
    <property type="term" value="C:cytosol"/>
    <property type="evidence" value="ECO:0007669"/>
    <property type="project" value="TreeGrafter"/>
</dbReference>
<keyword evidence="9" id="KW-0548">Nucleotidyltransferase</keyword>
<dbReference type="InterPro" id="IPR027421">
    <property type="entry name" value="DNA_pol_lamdba_lyase_dom_sf"/>
</dbReference>
<keyword evidence="25" id="KW-0378">Hydrolase</keyword>
<evidence type="ECO:0000256" key="18">
    <source>
        <dbReference type="ARBA" id="ARBA00044632"/>
    </source>
</evidence>
<evidence type="ECO:0000259" key="24">
    <source>
        <dbReference type="SMART" id="SM00483"/>
    </source>
</evidence>
<keyword evidence="8" id="KW-0808">Transferase</keyword>
<evidence type="ECO:0000256" key="16">
    <source>
        <dbReference type="ARBA" id="ARBA00035717"/>
    </source>
</evidence>
<dbReference type="Gene3D" id="3.30.460.10">
    <property type="entry name" value="Beta Polymerase, domain 2"/>
    <property type="match status" value="1"/>
</dbReference>
<dbReference type="InterPro" id="IPR002054">
    <property type="entry name" value="DNA-dir_DNA_pol_X"/>
</dbReference>
<keyword evidence="11" id="KW-0227">DNA damage</keyword>
<evidence type="ECO:0000256" key="13">
    <source>
        <dbReference type="ARBA" id="ARBA00022932"/>
    </source>
</evidence>
<reference evidence="25 26" key="1">
    <citation type="submission" date="2018-06" db="EMBL/GenBank/DDBJ databases">
        <title>Extensive metabolic versatility and redundancy in microbially diverse, dynamic hydrothermal sediments.</title>
        <authorList>
            <person name="Dombrowski N."/>
            <person name="Teske A."/>
            <person name="Baker B.J."/>
        </authorList>
    </citation>
    <scope>NUCLEOTIDE SEQUENCE [LARGE SCALE GENOMIC DNA]</scope>
    <source>
        <strain evidence="25">B51_G17</strain>
    </source>
</reference>
<feature type="domain" description="DNA-directed DNA polymerase X" evidence="24">
    <location>
        <begin position="1"/>
        <end position="317"/>
    </location>
</feature>
<keyword evidence="14" id="KW-0915">Sodium</keyword>
<evidence type="ECO:0000256" key="20">
    <source>
        <dbReference type="ARBA" id="ARBA00045548"/>
    </source>
</evidence>
<dbReference type="CDD" id="cd07436">
    <property type="entry name" value="PHP_PolX"/>
    <property type="match status" value="1"/>
</dbReference>
<dbReference type="InterPro" id="IPR016195">
    <property type="entry name" value="Pol/histidinol_Pase-like"/>
</dbReference>
<evidence type="ECO:0000256" key="21">
    <source>
        <dbReference type="ARBA" id="ARBA00049244"/>
    </source>
</evidence>
<evidence type="ECO:0000259" key="22">
    <source>
        <dbReference type="SMART" id="SM00278"/>
    </source>
</evidence>
<dbReference type="InterPro" id="IPR003583">
    <property type="entry name" value="Hlx-hairpin-Hlx_DNA-bd_motif"/>
</dbReference>
<evidence type="ECO:0000256" key="19">
    <source>
        <dbReference type="ARBA" id="ARBA00044678"/>
    </source>
</evidence>
<dbReference type="GO" id="GO:0008270">
    <property type="term" value="F:zinc ion binding"/>
    <property type="evidence" value="ECO:0007669"/>
    <property type="project" value="TreeGrafter"/>
</dbReference>
<dbReference type="GO" id="GO:0004527">
    <property type="term" value="F:exonuclease activity"/>
    <property type="evidence" value="ECO:0007669"/>
    <property type="project" value="UniProtKB-KW"/>
</dbReference>
<dbReference type="InterPro" id="IPR029398">
    <property type="entry name" value="PolB_thumb"/>
</dbReference>
<evidence type="ECO:0000313" key="26">
    <source>
        <dbReference type="Proteomes" id="UP000278031"/>
    </source>
</evidence>
<evidence type="ECO:0000256" key="12">
    <source>
        <dbReference type="ARBA" id="ARBA00022843"/>
    </source>
</evidence>
<feature type="domain" description="Helix-hairpin-helix DNA-binding motif class 1" evidence="22">
    <location>
        <begin position="93"/>
        <end position="112"/>
    </location>
</feature>
<sequence length="576" mass="65722">MKNQEVAELLFEIADLLDLKGIEFKPRAYRKAAMNIQSLAEDVEKIYKKGGIKALEKIPGIGKSIAEKIAEYLDTGKLKYYEDLKKEMPIDVESLMNVPGLGPKRIKILYKKLGVKNISDLEKAAKKGLIRKLQGFDVKLEEEILHGIELAKKQKRMLLGYAIPLAEELVSELKKLKEVKRIVVAGSFRRRKETVGDLDILIISDNPMPVMEKFCSLPQAKEVIAKGKTKSVIRLYENNLEVDLRVVAERSFGSALQYFTGSKAHNIKLRQIAIKKGYKLSEYGLFRKKDGKYVAGKSEEEIYAKLGLQFVPPEMREDRGEIELALKRKLPKIVEEKDFKGDLHMHSKWSDGVNKIEELVKRGLEFGYKYIAISDHSKGLAIARGLNEKRLKQQIKEINLLQEKYPKIRIFKSLETNILPSGRIDMPNSALKDLDFVIAGVHWKFKQSKEEMTKRIMKAMENPYVRIISHPTGRIINERDAYEVDVEMLLEHSKNTGCFLEIDAFPNRLDLNDVNVKKAVELGLKLSIGSDSHNIAHMRYAKLGVYVARRGWARAKNILNTYSVKKLEKILCGGKK</sequence>
<keyword evidence="10" id="KW-0235">DNA replication</keyword>
<dbReference type="InterPro" id="IPR050243">
    <property type="entry name" value="PHP_phosphatase"/>
</dbReference>
<dbReference type="PRINTS" id="PR00869">
    <property type="entry name" value="DNAPOLX"/>
</dbReference>
<evidence type="ECO:0000259" key="23">
    <source>
        <dbReference type="SMART" id="SM00481"/>
    </source>
</evidence>
<dbReference type="PANTHER" id="PTHR36928:SF1">
    <property type="entry name" value="PHOSPHATASE YCDX-RELATED"/>
    <property type="match status" value="1"/>
</dbReference>
<gene>
    <name evidence="25" type="ORF">DRO04_02290</name>
</gene>
<evidence type="ECO:0000256" key="15">
    <source>
        <dbReference type="ARBA" id="ARBA00023204"/>
    </source>
</evidence>